<accession>A0ABU2RP69</accession>
<evidence type="ECO:0000313" key="3">
    <source>
        <dbReference type="EMBL" id="MDT0429739.1"/>
    </source>
</evidence>
<name>A0ABU2RP69_9ACTN</name>
<keyword evidence="4" id="KW-1185">Reference proteome</keyword>
<proteinExistence type="predicted"/>
<gene>
    <name evidence="3" type="ORF">RM649_19090</name>
</gene>
<dbReference type="Pfam" id="PF14016">
    <property type="entry name" value="DUF4232"/>
    <property type="match status" value="1"/>
</dbReference>
<comment type="caution">
    <text evidence="3">The sequence shown here is derived from an EMBL/GenBank/DDBJ whole genome shotgun (WGS) entry which is preliminary data.</text>
</comment>
<organism evidence="3 4">
    <name type="scientific">Streptomyces salyersiae</name>
    <dbReference type="NCBI Taxonomy" id="3075530"/>
    <lineage>
        <taxon>Bacteria</taxon>
        <taxon>Bacillati</taxon>
        <taxon>Actinomycetota</taxon>
        <taxon>Actinomycetes</taxon>
        <taxon>Kitasatosporales</taxon>
        <taxon>Streptomycetaceae</taxon>
        <taxon>Streptomyces</taxon>
    </lineage>
</organism>
<sequence>MDSQPRTPMAPTAPSPRQPERRTSGRGRRLRRYALVPAAALSVAVVLAGCDDTSTSSSPAGAGSTMPDSGTSQAPDSGAPDEPSPSGTTASAGSSAPSDAADPSEPATQAGPQRCVAKALTPALNRSDGGAGQIYYRLTLSNTSDAPCTLQGFPGVSLIKRDGGVIGEPAEREGAAGQKTVLKPGGHVEITLHTVNQGLTDAPCWDRPDYLKVYPPGSKEAVTLRTTDPLVCGDRFTTTAVGS</sequence>
<dbReference type="EMBL" id="JAVREX010000007">
    <property type="protein sequence ID" value="MDT0429739.1"/>
    <property type="molecule type" value="Genomic_DNA"/>
</dbReference>
<feature type="region of interest" description="Disordered" evidence="1">
    <location>
        <begin position="1"/>
        <end position="31"/>
    </location>
</feature>
<evidence type="ECO:0000259" key="2">
    <source>
        <dbReference type="Pfam" id="PF14016"/>
    </source>
</evidence>
<feature type="compositionally biased region" description="Low complexity" evidence="1">
    <location>
        <begin position="51"/>
        <end position="65"/>
    </location>
</feature>
<dbReference type="Proteomes" id="UP001183777">
    <property type="component" value="Unassembled WGS sequence"/>
</dbReference>
<dbReference type="RefSeq" id="WP_200697536.1">
    <property type="nucleotide sequence ID" value="NZ_JAVREX010000007.1"/>
</dbReference>
<feature type="region of interest" description="Disordered" evidence="1">
    <location>
        <begin position="51"/>
        <end position="113"/>
    </location>
</feature>
<evidence type="ECO:0000256" key="1">
    <source>
        <dbReference type="SAM" id="MobiDB-lite"/>
    </source>
</evidence>
<feature type="compositionally biased region" description="Polar residues" evidence="1">
    <location>
        <begin position="66"/>
        <end position="75"/>
    </location>
</feature>
<protein>
    <submittedName>
        <fullName evidence="3">DUF4232 domain-containing protein</fullName>
    </submittedName>
</protein>
<feature type="domain" description="DUF4232" evidence="2">
    <location>
        <begin position="115"/>
        <end position="241"/>
    </location>
</feature>
<feature type="compositionally biased region" description="Low complexity" evidence="1">
    <location>
        <begin position="84"/>
        <end position="107"/>
    </location>
</feature>
<reference evidence="4" key="1">
    <citation type="submission" date="2023-07" db="EMBL/GenBank/DDBJ databases">
        <title>30 novel species of actinomycetes from the DSMZ collection.</title>
        <authorList>
            <person name="Nouioui I."/>
        </authorList>
    </citation>
    <scope>NUCLEOTIDE SEQUENCE [LARGE SCALE GENOMIC DNA]</scope>
    <source>
        <strain evidence="4">DSM 41770</strain>
    </source>
</reference>
<evidence type="ECO:0000313" key="4">
    <source>
        <dbReference type="Proteomes" id="UP001183777"/>
    </source>
</evidence>
<dbReference type="InterPro" id="IPR025326">
    <property type="entry name" value="DUF4232"/>
</dbReference>